<dbReference type="InterPro" id="IPR011990">
    <property type="entry name" value="TPR-like_helical_dom_sf"/>
</dbReference>
<organism evidence="1 2">
    <name type="scientific">Escallonia herrerae</name>
    <dbReference type="NCBI Taxonomy" id="1293975"/>
    <lineage>
        <taxon>Eukaryota</taxon>
        <taxon>Viridiplantae</taxon>
        <taxon>Streptophyta</taxon>
        <taxon>Embryophyta</taxon>
        <taxon>Tracheophyta</taxon>
        <taxon>Spermatophyta</taxon>
        <taxon>Magnoliopsida</taxon>
        <taxon>eudicotyledons</taxon>
        <taxon>Gunneridae</taxon>
        <taxon>Pentapetalae</taxon>
        <taxon>asterids</taxon>
        <taxon>campanulids</taxon>
        <taxon>Escalloniales</taxon>
        <taxon>Escalloniaceae</taxon>
        <taxon>Escallonia</taxon>
    </lineage>
</organism>
<keyword evidence="2" id="KW-1185">Reference proteome</keyword>
<comment type="caution">
    <text evidence="1">The sequence shown here is derived from an EMBL/GenBank/DDBJ whole genome shotgun (WGS) entry which is preliminary data.</text>
</comment>
<name>A0AA89AXJ1_9ASTE</name>
<dbReference type="Gene3D" id="1.25.40.10">
    <property type="entry name" value="Tetratricopeptide repeat domain"/>
    <property type="match status" value="1"/>
</dbReference>
<evidence type="ECO:0008006" key="3">
    <source>
        <dbReference type="Google" id="ProtNLM"/>
    </source>
</evidence>
<accession>A0AA89AXJ1</accession>
<protein>
    <recommendedName>
        <fullName evidence="3">Pentatricopeptide repeat-containing protein</fullName>
    </recommendedName>
</protein>
<proteinExistence type="predicted"/>
<evidence type="ECO:0000313" key="1">
    <source>
        <dbReference type="EMBL" id="KAK3018223.1"/>
    </source>
</evidence>
<reference evidence="1" key="1">
    <citation type="submission" date="2022-12" db="EMBL/GenBank/DDBJ databases">
        <title>Draft genome assemblies for two species of Escallonia (Escalloniales).</title>
        <authorList>
            <person name="Chanderbali A."/>
            <person name="Dervinis C."/>
            <person name="Anghel I."/>
            <person name="Soltis D."/>
            <person name="Soltis P."/>
            <person name="Zapata F."/>
        </authorList>
    </citation>
    <scope>NUCLEOTIDE SEQUENCE</scope>
    <source>
        <strain evidence="1">UCBG64.0493</strain>
        <tissue evidence="1">Leaf</tissue>
    </source>
</reference>
<gene>
    <name evidence="1" type="ORF">RJ639_002757</name>
</gene>
<dbReference type="EMBL" id="JAVXUP010000949">
    <property type="protein sequence ID" value="KAK3018223.1"/>
    <property type="molecule type" value="Genomic_DNA"/>
</dbReference>
<evidence type="ECO:0000313" key="2">
    <source>
        <dbReference type="Proteomes" id="UP001188597"/>
    </source>
</evidence>
<dbReference type="AlphaFoldDB" id="A0AA89AXJ1"/>
<dbReference type="Proteomes" id="UP001188597">
    <property type="component" value="Unassembled WGS sequence"/>
</dbReference>
<sequence>MVSGYSQEGSFGLKAMWAFKEMTREDMKLDHVSLTSVVSACGQERDLKLGRQEKKTVKC</sequence>